<evidence type="ECO:0000313" key="2">
    <source>
        <dbReference type="Proteomes" id="UP000297975"/>
    </source>
</evidence>
<reference evidence="1 2" key="1">
    <citation type="submission" date="2019-03" db="EMBL/GenBank/DDBJ databases">
        <authorList>
            <person name="He R.-H."/>
        </authorList>
    </citation>
    <scope>NUCLEOTIDE SEQUENCE [LARGE SCALE GENOMIC DNA]</scope>
    <source>
        <strain evidence="2">SH 714</strain>
    </source>
</reference>
<organism evidence="1 2">
    <name type="scientific">Filobacillus milosensis</name>
    <dbReference type="NCBI Taxonomy" id="94137"/>
    <lineage>
        <taxon>Bacteria</taxon>
        <taxon>Bacillati</taxon>
        <taxon>Bacillota</taxon>
        <taxon>Bacilli</taxon>
        <taxon>Bacillales</taxon>
        <taxon>Bacillaceae</taxon>
        <taxon>Filobacillus</taxon>
    </lineage>
</organism>
<sequence length="141" mass="16331">MHSIATRLLKACNLTIDLYKTIDDEGLKLRISDLPSNTIGEQVYCIVGARESYLIALKHGKWKGFSCSLEDCFDQQLVIHKLEESSSKLEQFLQEADINNINADLLIDLLEHEVMHHGQLIRYFYANRLSFPKSWNQRYTV</sequence>
<name>A0A4Y8IUM1_9BACI</name>
<evidence type="ECO:0000313" key="1">
    <source>
        <dbReference type="EMBL" id="TFB23899.1"/>
    </source>
</evidence>
<dbReference type="EMBL" id="SOPW01000003">
    <property type="protein sequence ID" value="TFB23899.1"/>
    <property type="molecule type" value="Genomic_DNA"/>
</dbReference>
<comment type="caution">
    <text evidence="1">The sequence shown here is derived from an EMBL/GenBank/DDBJ whole genome shotgun (WGS) entry which is preliminary data.</text>
</comment>
<dbReference type="InterPro" id="IPR034660">
    <property type="entry name" value="DinB/YfiT-like"/>
</dbReference>
<dbReference type="Proteomes" id="UP000297975">
    <property type="component" value="Unassembled WGS sequence"/>
</dbReference>
<gene>
    <name evidence="1" type="ORF">E3U55_03545</name>
</gene>
<dbReference type="RefSeq" id="WP_134338959.1">
    <property type="nucleotide sequence ID" value="NZ_SOPW01000003.1"/>
</dbReference>
<dbReference type="Gene3D" id="1.20.120.450">
    <property type="entry name" value="dinb family like domain"/>
    <property type="match status" value="1"/>
</dbReference>
<dbReference type="AlphaFoldDB" id="A0A4Y8IUM1"/>
<protein>
    <recommendedName>
        <fullName evidence="3">DinB family protein</fullName>
    </recommendedName>
</protein>
<keyword evidence="2" id="KW-1185">Reference proteome</keyword>
<dbReference type="SUPFAM" id="SSF109854">
    <property type="entry name" value="DinB/YfiT-like putative metalloenzymes"/>
    <property type="match status" value="1"/>
</dbReference>
<dbReference type="OrthoDB" id="2862789at2"/>
<accession>A0A4Y8IUM1</accession>
<proteinExistence type="predicted"/>
<evidence type="ECO:0008006" key="3">
    <source>
        <dbReference type="Google" id="ProtNLM"/>
    </source>
</evidence>